<evidence type="ECO:0000256" key="2">
    <source>
        <dbReference type="ARBA" id="ARBA00022723"/>
    </source>
</evidence>
<dbReference type="Gene3D" id="3.40.30.10">
    <property type="entry name" value="Glutaredoxin"/>
    <property type="match status" value="1"/>
</dbReference>
<evidence type="ECO:0000313" key="5">
    <source>
        <dbReference type="EMBL" id="SFV90602.1"/>
    </source>
</evidence>
<protein>
    <recommendedName>
        <fullName evidence="4">Cytochrome c domain-containing protein</fullName>
    </recommendedName>
</protein>
<dbReference type="EMBL" id="FPIB01000017">
    <property type="protein sequence ID" value="SFV90602.1"/>
    <property type="molecule type" value="Genomic_DNA"/>
</dbReference>
<dbReference type="AlphaFoldDB" id="A0A1W1E9H1"/>
<keyword evidence="2" id="KW-0479">Metal-binding</keyword>
<feature type="domain" description="Cytochrome c" evidence="4">
    <location>
        <begin position="15"/>
        <end position="135"/>
    </location>
</feature>
<dbReference type="PROSITE" id="PS51007">
    <property type="entry name" value="CYTC"/>
    <property type="match status" value="1"/>
</dbReference>
<evidence type="ECO:0000256" key="3">
    <source>
        <dbReference type="ARBA" id="ARBA00023004"/>
    </source>
</evidence>
<dbReference type="GO" id="GO:0046872">
    <property type="term" value="F:metal ion binding"/>
    <property type="evidence" value="ECO:0007669"/>
    <property type="project" value="UniProtKB-KW"/>
</dbReference>
<dbReference type="SUPFAM" id="SSF52833">
    <property type="entry name" value="Thioredoxin-like"/>
    <property type="match status" value="1"/>
</dbReference>
<keyword evidence="1" id="KW-0349">Heme</keyword>
<name>A0A1W1E9H1_9ZZZZ</name>
<evidence type="ECO:0000259" key="4">
    <source>
        <dbReference type="PROSITE" id="PS51007"/>
    </source>
</evidence>
<dbReference type="Gene3D" id="1.10.760.10">
    <property type="entry name" value="Cytochrome c-like domain"/>
    <property type="match status" value="1"/>
</dbReference>
<reference evidence="5" key="1">
    <citation type="submission" date="2016-10" db="EMBL/GenBank/DDBJ databases">
        <authorList>
            <person name="de Groot N.N."/>
        </authorList>
    </citation>
    <scope>NUCLEOTIDE SEQUENCE</scope>
</reference>
<dbReference type="GO" id="GO:0009055">
    <property type="term" value="F:electron transfer activity"/>
    <property type="evidence" value="ECO:0007669"/>
    <property type="project" value="InterPro"/>
</dbReference>
<dbReference type="GO" id="GO:0020037">
    <property type="term" value="F:heme binding"/>
    <property type="evidence" value="ECO:0007669"/>
    <property type="project" value="InterPro"/>
</dbReference>
<organism evidence="5">
    <name type="scientific">hydrothermal vent metagenome</name>
    <dbReference type="NCBI Taxonomy" id="652676"/>
    <lineage>
        <taxon>unclassified sequences</taxon>
        <taxon>metagenomes</taxon>
        <taxon>ecological metagenomes</taxon>
    </lineage>
</organism>
<dbReference type="SUPFAM" id="SSF46626">
    <property type="entry name" value="Cytochrome c"/>
    <property type="match status" value="1"/>
</dbReference>
<dbReference type="InterPro" id="IPR036909">
    <property type="entry name" value="Cyt_c-like_dom_sf"/>
</dbReference>
<dbReference type="InterPro" id="IPR036249">
    <property type="entry name" value="Thioredoxin-like_sf"/>
</dbReference>
<gene>
    <name evidence="5" type="ORF">MNB_SV-4-927</name>
</gene>
<dbReference type="Pfam" id="PF13899">
    <property type="entry name" value="Thioredoxin_7"/>
    <property type="match status" value="1"/>
</dbReference>
<dbReference type="InterPro" id="IPR009056">
    <property type="entry name" value="Cyt_c-like_dom"/>
</dbReference>
<keyword evidence="3" id="KW-0408">Iron</keyword>
<accession>A0A1W1E9H1</accession>
<proteinExistence type="predicted"/>
<sequence length="256" mass="29167">MKWTIAILILLQTALSALSPESVFAKKCAVCHSHDYILQSKLVVNYQHNNKDLNLTAPTMTELSFRIKDQVGDRTIDQEGQKFEIEDWLMQFLKNPGAFKTILPKNVRAVYGKMPSVEASEEEVEALTEYLYGYAEKMMVTHGGKRHTYKEALAIAKKENKIILIEGYLPYCRGCIWMDRNVMVEPEVKAALNSDFVLVKKNLLIEKLPLGIKRLGTPSFYFIALDGKHIIDMVEGTGNKEEFLSLLASIKERVHR</sequence>
<evidence type="ECO:0000256" key="1">
    <source>
        <dbReference type="ARBA" id="ARBA00022617"/>
    </source>
</evidence>